<accession>A0A1A8E2I6</accession>
<dbReference type="EMBL" id="HAEA01011708">
    <property type="protein sequence ID" value="SBQ40188.1"/>
    <property type="molecule type" value="Transcribed_RNA"/>
</dbReference>
<sequence length="45" mass="5300">SGYQRQPPPSLIRPVREDNNQITICRTEPHNVETIHHNAGLHTWW</sequence>
<protein>
    <submittedName>
        <fullName evidence="1">Uncharacterized protein</fullName>
    </submittedName>
</protein>
<reference evidence="1" key="2">
    <citation type="submission" date="2016-06" db="EMBL/GenBank/DDBJ databases">
        <title>The genome of a short-lived fish provides insights into sex chromosome evolution and the genetic control of aging.</title>
        <authorList>
            <person name="Reichwald K."/>
            <person name="Felder M."/>
            <person name="Petzold A."/>
            <person name="Koch P."/>
            <person name="Groth M."/>
            <person name="Platzer M."/>
        </authorList>
    </citation>
    <scope>NUCLEOTIDE SEQUENCE</scope>
    <source>
        <tissue evidence="1">Brain</tissue>
    </source>
</reference>
<organism evidence="1">
    <name type="scientific">Nothobranchius kadleci</name>
    <name type="common">African annual killifish</name>
    <dbReference type="NCBI Taxonomy" id="1051664"/>
    <lineage>
        <taxon>Eukaryota</taxon>
        <taxon>Metazoa</taxon>
        <taxon>Chordata</taxon>
        <taxon>Craniata</taxon>
        <taxon>Vertebrata</taxon>
        <taxon>Euteleostomi</taxon>
        <taxon>Actinopterygii</taxon>
        <taxon>Neopterygii</taxon>
        <taxon>Teleostei</taxon>
        <taxon>Neoteleostei</taxon>
        <taxon>Acanthomorphata</taxon>
        <taxon>Ovalentaria</taxon>
        <taxon>Atherinomorphae</taxon>
        <taxon>Cyprinodontiformes</taxon>
        <taxon>Nothobranchiidae</taxon>
        <taxon>Nothobranchius</taxon>
    </lineage>
</organism>
<gene>
    <name evidence="1" type="primary">si:dkey-146c18.2</name>
</gene>
<reference evidence="1" key="1">
    <citation type="submission" date="2016-05" db="EMBL/GenBank/DDBJ databases">
        <authorList>
            <person name="Lavstsen T."/>
            <person name="Jespersen J.S."/>
        </authorList>
    </citation>
    <scope>NUCLEOTIDE SEQUENCE</scope>
    <source>
        <tissue evidence="1">Brain</tissue>
    </source>
</reference>
<dbReference type="AlphaFoldDB" id="A0A1A8E2I6"/>
<feature type="non-terminal residue" evidence="1">
    <location>
        <position position="1"/>
    </location>
</feature>
<proteinExistence type="predicted"/>
<evidence type="ECO:0000313" key="1">
    <source>
        <dbReference type="EMBL" id="SBQ40188.1"/>
    </source>
</evidence>
<name>A0A1A8E2I6_NOTKA</name>